<dbReference type="EMBL" id="CAJOBA010113018">
    <property type="protein sequence ID" value="CAF4559346.1"/>
    <property type="molecule type" value="Genomic_DNA"/>
</dbReference>
<sequence>LNGEDQFPKHCTPLKCYDGGRKTDMNLYYQQICDGINDLDNGQDELMCHEQWPCDTLHKKCNHHWQCKNGLDELYCPSSYYEQRFLKYECNRTKHYCHRPYTGDLECMPIDKAGDNVIDCLGSTDERDYCRLKYPTERDRRYRCWNSSDCI</sequence>
<dbReference type="EMBL" id="CAJNOK010077102">
    <property type="protein sequence ID" value="CAF1676139.1"/>
    <property type="molecule type" value="Genomic_DNA"/>
</dbReference>
<evidence type="ECO:0000256" key="1">
    <source>
        <dbReference type="ARBA" id="ARBA00023157"/>
    </source>
</evidence>
<evidence type="ECO:0000313" key="4">
    <source>
        <dbReference type="Proteomes" id="UP000682733"/>
    </source>
</evidence>
<protein>
    <submittedName>
        <fullName evidence="3">Uncharacterized protein</fullName>
    </submittedName>
</protein>
<accession>A0A8S2YHC3</accession>
<keyword evidence="1" id="KW-1015">Disulfide bond</keyword>
<evidence type="ECO:0000313" key="2">
    <source>
        <dbReference type="EMBL" id="CAF1676139.1"/>
    </source>
</evidence>
<dbReference type="AlphaFoldDB" id="A0A8S2YHC3"/>
<dbReference type="InterPro" id="IPR002172">
    <property type="entry name" value="LDrepeatLR_classA_rpt"/>
</dbReference>
<feature type="non-terminal residue" evidence="3">
    <location>
        <position position="1"/>
    </location>
</feature>
<dbReference type="Proteomes" id="UP000682733">
    <property type="component" value="Unassembled WGS sequence"/>
</dbReference>
<gene>
    <name evidence="2" type="ORF">OVA965_LOCUS45898</name>
    <name evidence="3" type="ORF">TMI583_LOCUS49875</name>
</gene>
<comment type="caution">
    <text evidence="3">The sequence shown here is derived from an EMBL/GenBank/DDBJ whole genome shotgun (WGS) entry which is preliminary data.</text>
</comment>
<feature type="non-terminal residue" evidence="3">
    <location>
        <position position="151"/>
    </location>
</feature>
<dbReference type="SMART" id="SM00192">
    <property type="entry name" value="LDLa"/>
    <property type="match status" value="2"/>
</dbReference>
<evidence type="ECO:0000313" key="3">
    <source>
        <dbReference type="EMBL" id="CAF4559346.1"/>
    </source>
</evidence>
<organism evidence="3 4">
    <name type="scientific">Didymodactylos carnosus</name>
    <dbReference type="NCBI Taxonomy" id="1234261"/>
    <lineage>
        <taxon>Eukaryota</taxon>
        <taxon>Metazoa</taxon>
        <taxon>Spiralia</taxon>
        <taxon>Gnathifera</taxon>
        <taxon>Rotifera</taxon>
        <taxon>Eurotatoria</taxon>
        <taxon>Bdelloidea</taxon>
        <taxon>Philodinida</taxon>
        <taxon>Philodinidae</taxon>
        <taxon>Didymodactylos</taxon>
    </lineage>
</organism>
<proteinExistence type="predicted"/>
<name>A0A8S2YHC3_9BILA</name>
<dbReference type="Proteomes" id="UP000677228">
    <property type="component" value="Unassembled WGS sequence"/>
</dbReference>
<reference evidence="3" key="1">
    <citation type="submission" date="2021-02" db="EMBL/GenBank/DDBJ databases">
        <authorList>
            <person name="Nowell W R."/>
        </authorList>
    </citation>
    <scope>NUCLEOTIDE SEQUENCE</scope>
</reference>